<keyword evidence="2" id="KW-1185">Reference proteome</keyword>
<reference evidence="1 2" key="1">
    <citation type="submission" date="2015-07" db="EMBL/GenBank/DDBJ databases">
        <title>Emmonsia species relationships and genome sequence.</title>
        <authorList>
            <person name="Cuomo C.A."/>
            <person name="Schwartz I.S."/>
            <person name="Kenyon C."/>
            <person name="de Hoog G.S."/>
            <person name="Govender N.P."/>
            <person name="Botha A."/>
            <person name="Moreno L."/>
            <person name="de Vries M."/>
            <person name="Munoz J.F."/>
            <person name="Stielow J.B."/>
        </authorList>
    </citation>
    <scope>NUCLEOTIDE SEQUENCE [LARGE SCALE GENOMIC DNA]</scope>
    <source>
        <strain evidence="1 2">CBS 136260</strain>
    </source>
</reference>
<evidence type="ECO:0000313" key="2">
    <source>
        <dbReference type="Proteomes" id="UP000091918"/>
    </source>
</evidence>
<proteinExistence type="predicted"/>
<evidence type="ECO:0000313" key="1">
    <source>
        <dbReference type="EMBL" id="OAX76902.1"/>
    </source>
</evidence>
<name>A0A1B7NJL0_9EURO</name>
<sequence length="113" mass="12680">MSSNADIPSFNTRSNADNSPALLITNITAVNRTAPEEEWEEWGSERMFCGIHYQVVFLSHQGGVKVLNCDNEAILKVGSRVRPSEQIAMRLVKEQTEIPVPRHSRRSTDRSLG</sequence>
<dbReference type="STRING" id="1658172.A0A1B7NJL0"/>
<dbReference type="EMBL" id="LGUA01004114">
    <property type="protein sequence ID" value="OAX76902.1"/>
    <property type="molecule type" value="Genomic_DNA"/>
</dbReference>
<comment type="caution">
    <text evidence="1">The sequence shown here is derived from an EMBL/GenBank/DDBJ whole genome shotgun (WGS) entry which is preliminary data.</text>
</comment>
<dbReference type="Proteomes" id="UP000091918">
    <property type="component" value="Unassembled WGS sequence"/>
</dbReference>
<dbReference type="AlphaFoldDB" id="A0A1B7NJL0"/>
<accession>A0A1B7NJL0</accession>
<dbReference type="OrthoDB" id="4203051at2759"/>
<gene>
    <name evidence="1" type="ORF">ACJ72_08804</name>
</gene>
<protein>
    <submittedName>
        <fullName evidence="1">Uncharacterized protein</fullName>
    </submittedName>
</protein>
<organism evidence="1 2">
    <name type="scientific">Emergomyces africanus</name>
    <dbReference type="NCBI Taxonomy" id="1955775"/>
    <lineage>
        <taxon>Eukaryota</taxon>
        <taxon>Fungi</taxon>
        <taxon>Dikarya</taxon>
        <taxon>Ascomycota</taxon>
        <taxon>Pezizomycotina</taxon>
        <taxon>Eurotiomycetes</taxon>
        <taxon>Eurotiomycetidae</taxon>
        <taxon>Onygenales</taxon>
        <taxon>Ajellomycetaceae</taxon>
        <taxon>Emergomyces</taxon>
    </lineage>
</organism>